<organism evidence="1 2">
    <name type="scientific">Hypoxylon rubiginosum</name>
    <dbReference type="NCBI Taxonomy" id="110542"/>
    <lineage>
        <taxon>Eukaryota</taxon>
        <taxon>Fungi</taxon>
        <taxon>Dikarya</taxon>
        <taxon>Ascomycota</taxon>
        <taxon>Pezizomycotina</taxon>
        <taxon>Sordariomycetes</taxon>
        <taxon>Xylariomycetidae</taxon>
        <taxon>Xylariales</taxon>
        <taxon>Hypoxylaceae</taxon>
        <taxon>Hypoxylon</taxon>
    </lineage>
</organism>
<keyword evidence="2" id="KW-1185">Reference proteome</keyword>
<gene>
    <name evidence="1" type="ORF">F4821DRAFT_195876</name>
</gene>
<sequence length="352" mass="39874">MDKFLDPTFKLFIKTSNKFTGLEWDSDEKQDQSDIIRWYVFERILDHLEAKLHSKLENTLFLSKYSLRTIIATIHPLPSTTRFTSISIPTRSDLPPTQKDVAIEHEHEHEHEQEQTFLPPLSSIHPKPTNPYSSWEAVRSIFKELPAELPTKNHIRKIAVLPARNPLRPNPHNLHFRKGGQYNLSRPSNLKAALLQVAGQSQHRGKQCKNCQEGKGPWELCVSSPPALDDIHGACANCSYNGKSTTCNFYKQQETRVVDNLLPGWKFQISIAIELNIALCGTATLSTKEETWKVKITEEELVSTISSIYPDLQQPELNDVLTKALIETPPLPCQEASPPFELNEPPSSVLSQ</sequence>
<evidence type="ECO:0000313" key="1">
    <source>
        <dbReference type="EMBL" id="KAI6083176.1"/>
    </source>
</evidence>
<protein>
    <submittedName>
        <fullName evidence="1">Uncharacterized protein</fullName>
    </submittedName>
</protein>
<proteinExistence type="predicted"/>
<reference evidence="1 2" key="1">
    <citation type="journal article" date="2022" name="New Phytol.">
        <title>Ecological generalism drives hyperdiversity of secondary metabolite gene clusters in xylarialean endophytes.</title>
        <authorList>
            <person name="Franco M.E.E."/>
            <person name="Wisecaver J.H."/>
            <person name="Arnold A.E."/>
            <person name="Ju Y.M."/>
            <person name="Slot J.C."/>
            <person name="Ahrendt S."/>
            <person name="Moore L.P."/>
            <person name="Eastman K.E."/>
            <person name="Scott K."/>
            <person name="Konkel Z."/>
            <person name="Mondo S.J."/>
            <person name="Kuo A."/>
            <person name="Hayes R.D."/>
            <person name="Haridas S."/>
            <person name="Andreopoulos B."/>
            <person name="Riley R."/>
            <person name="LaButti K."/>
            <person name="Pangilinan J."/>
            <person name="Lipzen A."/>
            <person name="Amirebrahimi M."/>
            <person name="Yan J."/>
            <person name="Adam C."/>
            <person name="Keymanesh K."/>
            <person name="Ng V."/>
            <person name="Louie K."/>
            <person name="Northen T."/>
            <person name="Drula E."/>
            <person name="Henrissat B."/>
            <person name="Hsieh H.M."/>
            <person name="Youens-Clark K."/>
            <person name="Lutzoni F."/>
            <person name="Miadlikowska J."/>
            <person name="Eastwood D.C."/>
            <person name="Hamelin R.C."/>
            <person name="Grigoriev I.V."/>
            <person name="U'Ren J.M."/>
        </authorList>
    </citation>
    <scope>NUCLEOTIDE SEQUENCE [LARGE SCALE GENOMIC DNA]</scope>
    <source>
        <strain evidence="1 2">ER1909</strain>
    </source>
</reference>
<comment type="caution">
    <text evidence="1">The sequence shown here is derived from an EMBL/GenBank/DDBJ whole genome shotgun (WGS) entry which is preliminary data.</text>
</comment>
<name>A0ACC0CRU0_9PEZI</name>
<dbReference type="EMBL" id="MU394356">
    <property type="protein sequence ID" value="KAI6083176.1"/>
    <property type="molecule type" value="Genomic_DNA"/>
</dbReference>
<evidence type="ECO:0000313" key="2">
    <source>
        <dbReference type="Proteomes" id="UP001497680"/>
    </source>
</evidence>
<dbReference type="Proteomes" id="UP001497680">
    <property type="component" value="Unassembled WGS sequence"/>
</dbReference>
<accession>A0ACC0CRU0</accession>